<feature type="coiled-coil region" evidence="1">
    <location>
        <begin position="230"/>
        <end position="323"/>
    </location>
</feature>
<feature type="region of interest" description="Disordered" evidence="2">
    <location>
        <begin position="54"/>
        <end position="172"/>
    </location>
</feature>
<dbReference type="EMBL" id="JBBXMP010000045">
    <property type="protein sequence ID" value="KAL0065627.1"/>
    <property type="molecule type" value="Genomic_DNA"/>
</dbReference>
<feature type="compositionally biased region" description="Polar residues" evidence="2">
    <location>
        <begin position="139"/>
        <end position="150"/>
    </location>
</feature>
<comment type="caution">
    <text evidence="3">The sequence shown here is derived from an EMBL/GenBank/DDBJ whole genome shotgun (WGS) entry which is preliminary data.</text>
</comment>
<feature type="compositionally biased region" description="Acidic residues" evidence="2">
    <location>
        <begin position="458"/>
        <end position="469"/>
    </location>
</feature>
<accession>A0ABR2ZVB8</accession>
<organism evidence="3 4">
    <name type="scientific">Marasmius tenuissimus</name>
    <dbReference type="NCBI Taxonomy" id="585030"/>
    <lineage>
        <taxon>Eukaryota</taxon>
        <taxon>Fungi</taxon>
        <taxon>Dikarya</taxon>
        <taxon>Basidiomycota</taxon>
        <taxon>Agaricomycotina</taxon>
        <taxon>Agaricomycetes</taxon>
        <taxon>Agaricomycetidae</taxon>
        <taxon>Agaricales</taxon>
        <taxon>Marasmiineae</taxon>
        <taxon>Marasmiaceae</taxon>
        <taxon>Marasmius</taxon>
    </lineage>
</organism>
<feature type="compositionally biased region" description="Acidic residues" evidence="2">
    <location>
        <begin position="95"/>
        <end position="105"/>
    </location>
</feature>
<proteinExistence type="predicted"/>
<keyword evidence="4" id="KW-1185">Reference proteome</keyword>
<dbReference type="Gene3D" id="1.10.287.1490">
    <property type="match status" value="1"/>
</dbReference>
<sequence length="482" mass="53309">MDEQSKPPAQKRSSGQTMAQLKAENRKLLEITERLEGRIDELCLENEAKQRLLDVQDDLTHMRPLTPLSDLDEDDEEERPVDLTEEVSAPHDPPMDVDSDSDDDEQVHAHLSLPSTPPPARPIHAPIPTRGPPGFLLTRSGSMRNVQTGRVTPARTVGPSSPPASRVYDEEEGSQMTMVDDAMSFDEAIRPPVGTSSGHLPTPDTTPERPVRSSSHSSVLTISNVKDKTIQDLERQLAESRSELGDVQIQLTNALKGFAEAKASNETLESEVTSLRQDSQQLKEAKLQITSLTTSLVARDKEVASLKANVNTLQDQIADLTASGAQATLELKVANDIIEPLRTELSASKRSYEALLNDKAIVDEALIQMTTRLTQVEGVKAVLEAQAFGRQVESDNMVYKAERDKADLQEQFDERLDKVTQKSGTKIKQLKGQLKRSRKSLADAEQTISRVMRGAIQELEDPSDSDSDSEESHPRKRKRVSY</sequence>
<dbReference type="PANTHER" id="PTHR45615">
    <property type="entry name" value="MYOSIN HEAVY CHAIN, NON-MUSCLE"/>
    <property type="match status" value="1"/>
</dbReference>
<gene>
    <name evidence="3" type="ORF">AAF712_007405</name>
</gene>
<evidence type="ECO:0000313" key="4">
    <source>
        <dbReference type="Proteomes" id="UP001437256"/>
    </source>
</evidence>
<evidence type="ECO:0000313" key="3">
    <source>
        <dbReference type="EMBL" id="KAL0065627.1"/>
    </source>
</evidence>
<feature type="region of interest" description="Disordered" evidence="2">
    <location>
        <begin position="428"/>
        <end position="482"/>
    </location>
</feature>
<protein>
    <submittedName>
        <fullName evidence="3">Uncharacterized protein</fullName>
    </submittedName>
</protein>
<name>A0ABR2ZVB8_9AGAR</name>
<feature type="region of interest" description="Disordered" evidence="2">
    <location>
        <begin position="1"/>
        <end position="20"/>
    </location>
</feature>
<feature type="compositionally biased region" description="Acidic residues" evidence="2">
    <location>
        <begin position="70"/>
        <end position="85"/>
    </location>
</feature>
<feature type="compositionally biased region" description="Polar residues" evidence="2">
    <location>
        <begin position="212"/>
        <end position="223"/>
    </location>
</feature>
<dbReference type="Proteomes" id="UP001437256">
    <property type="component" value="Unassembled WGS sequence"/>
</dbReference>
<feature type="compositionally biased region" description="Polar residues" evidence="2">
    <location>
        <begin position="194"/>
        <end position="205"/>
    </location>
</feature>
<keyword evidence="1" id="KW-0175">Coiled coil</keyword>
<feature type="region of interest" description="Disordered" evidence="2">
    <location>
        <begin position="188"/>
        <end position="223"/>
    </location>
</feature>
<reference evidence="3 4" key="1">
    <citation type="submission" date="2024-05" db="EMBL/GenBank/DDBJ databases">
        <title>A draft genome resource for the thread blight pathogen Marasmius tenuissimus strain MS-2.</title>
        <authorList>
            <person name="Yulfo-Soto G.E."/>
            <person name="Baruah I.K."/>
            <person name="Amoako-Attah I."/>
            <person name="Bukari Y."/>
            <person name="Meinhardt L.W."/>
            <person name="Bailey B.A."/>
            <person name="Cohen S.P."/>
        </authorList>
    </citation>
    <scope>NUCLEOTIDE SEQUENCE [LARGE SCALE GENOMIC DNA]</scope>
    <source>
        <strain evidence="3 4">MS-2</strain>
    </source>
</reference>
<dbReference type="PANTHER" id="PTHR45615:SF80">
    <property type="entry name" value="GRIP DOMAIN-CONTAINING PROTEIN"/>
    <property type="match status" value="1"/>
</dbReference>
<evidence type="ECO:0000256" key="2">
    <source>
        <dbReference type="SAM" id="MobiDB-lite"/>
    </source>
</evidence>
<evidence type="ECO:0000256" key="1">
    <source>
        <dbReference type="SAM" id="Coils"/>
    </source>
</evidence>